<dbReference type="EMBL" id="PGCL01000002">
    <property type="protein sequence ID" value="TAJ44501.1"/>
    <property type="molecule type" value="Genomic_DNA"/>
</dbReference>
<feature type="domain" description="4Fe-4S ferredoxin-type" evidence="6">
    <location>
        <begin position="333"/>
        <end position="362"/>
    </location>
</feature>
<dbReference type="InterPro" id="IPR007516">
    <property type="entry name" value="Co_F420_Hydgase/DH_bsu_N"/>
</dbReference>
<dbReference type="PANTHER" id="PTHR31332:SF6">
    <property type="entry name" value="FORMATE DEHYDROGENASE SUBUNIT BETA"/>
    <property type="match status" value="1"/>
</dbReference>
<dbReference type="Gene3D" id="3.30.70.3270">
    <property type="match status" value="1"/>
</dbReference>
<evidence type="ECO:0000259" key="6">
    <source>
        <dbReference type="PROSITE" id="PS51379"/>
    </source>
</evidence>
<sequence length="413" mass="45140">MSAKGDMYYAWSTDEDLLAKGECGGAVSSLLKFALESKMVDAVLAVKKGQDIYDAVPALITDPAEIAEAAGSLHCGTLLLSKLFKKYLDGAKDMKIAVTVKGCDAMGMYELAKRQQINLDNVVMIGLNCGGTVSPVTARKMIADKFETDPDVVVKEEIDKGQFIIETADGHKGISIDELEEEGYGRRSNCRRCKMKVPRQADLACGNWGVIGDKAGKATFVEVCSEKGAKLLDEAVKAGKLATDAPIPKGIEIRGKVENAMLKLGDKWRAKDFEALGEGKDRLKTIVEETSKCIKCYQCIENCPICYCVECSTKKPYLVKPGEVPPNFMFHLIRFAHISDSCINCGQCQELCAMDIPNALFMHALQVDLQEMFGFVPGVDMTLPVLALVEEGEERTRLAGTGSDQIFDIFKKE</sequence>
<dbReference type="RefSeq" id="WP_130646290.1">
    <property type="nucleotide sequence ID" value="NZ_PGCL01000002.1"/>
</dbReference>
<accession>A0A483CQQ0</accession>
<dbReference type="Pfam" id="PF04422">
    <property type="entry name" value="FrhB_FdhB_N"/>
    <property type="match status" value="1"/>
</dbReference>
<evidence type="ECO:0000313" key="7">
    <source>
        <dbReference type="EMBL" id="TAJ44501.1"/>
    </source>
</evidence>
<keyword evidence="2" id="KW-0479">Metal-binding</keyword>
<dbReference type="OrthoDB" id="35334at2157"/>
<name>A0A483CQQ0_9EURY</name>
<evidence type="ECO:0000256" key="2">
    <source>
        <dbReference type="ARBA" id="ARBA00022723"/>
    </source>
</evidence>
<comment type="caution">
    <text evidence="7">The sequence shown here is derived from an EMBL/GenBank/DDBJ whole genome shotgun (WGS) entry which is preliminary data.</text>
</comment>
<evidence type="ECO:0000256" key="5">
    <source>
        <dbReference type="ARBA" id="ARBA00023014"/>
    </source>
</evidence>
<dbReference type="PANTHER" id="PTHR31332">
    <property type="entry name" value="7-HYDROXYMETHYL CHLOROPHYLL A REDUCTASE, CHLOROPLASTIC"/>
    <property type="match status" value="1"/>
</dbReference>
<dbReference type="InterPro" id="IPR017900">
    <property type="entry name" value="4Fe4S_Fe_S_CS"/>
</dbReference>
<comment type="cofactor">
    <cofactor evidence="1">
        <name>FAD</name>
        <dbReference type="ChEBI" id="CHEBI:57692"/>
    </cofactor>
</comment>
<dbReference type="PROSITE" id="PS51379">
    <property type="entry name" value="4FE4S_FER_2"/>
    <property type="match status" value="2"/>
</dbReference>
<dbReference type="Proteomes" id="UP000292580">
    <property type="component" value="Unassembled WGS sequence"/>
</dbReference>
<dbReference type="GO" id="GO:0051536">
    <property type="term" value="F:iron-sulfur cluster binding"/>
    <property type="evidence" value="ECO:0007669"/>
    <property type="project" value="UniProtKB-KW"/>
</dbReference>
<dbReference type="SUPFAM" id="SSF46548">
    <property type="entry name" value="alpha-helical ferredoxin"/>
    <property type="match status" value="1"/>
</dbReference>
<dbReference type="GO" id="GO:0046872">
    <property type="term" value="F:metal ion binding"/>
    <property type="evidence" value="ECO:0007669"/>
    <property type="project" value="UniProtKB-KW"/>
</dbReference>
<dbReference type="AlphaFoldDB" id="A0A483CQQ0"/>
<evidence type="ECO:0000256" key="4">
    <source>
        <dbReference type="ARBA" id="ARBA00023004"/>
    </source>
</evidence>
<keyword evidence="3" id="KW-0560">Oxidoreductase</keyword>
<proteinExistence type="predicted"/>
<dbReference type="GO" id="GO:0052592">
    <property type="term" value="F:oxidoreductase activity, acting on CH or CH2 groups, with an iron-sulfur protein as acceptor"/>
    <property type="evidence" value="ECO:0007669"/>
    <property type="project" value="TreeGrafter"/>
</dbReference>
<gene>
    <name evidence="7" type="ORF">CUJ86_04050</name>
</gene>
<keyword evidence="4" id="KW-0408">Iron</keyword>
<dbReference type="Gene3D" id="3.10.450.750">
    <property type="match status" value="1"/>
</dbReference>
<dbReference type="Pfam" id="PF04432">
    <property type="entry name" value="FrhB_FdhB_C"/>
    <property type="match status" value="1"/>
</dbReference>
<reference evidence="7 8" key="1">
    <citation type="submission" date="2017-11" db="EMBL/GenBank/DDBJ databases">
        <title>Isolation and Characterization of Methanofollis Species from Methane Seep Offshore SW Taiwan.</title>
        <authorList>
            <person name="Teng N.-H."/>
            <person name="Lai M.-C."/>
            <person name="Chen S.-C."/>
        </authorList>
    </citation>
    <scope>NUCLEOTIDE SEQUENCE [LARGE SCALE GENOMIC DNA]</scope>
    <source>
        <strain evidence="7 8">FWC-SCC2</strain>
    </source>
</reference>
<dbReference type="PROSITE" id="PS00198">
    <property type="entry name" value="4FE4S_FER_1"/>
    <property type="match status" value="1"/>
</dbReference>
<keyword evidence="8" id="KW-1185">Reference proteome</keyword>
<keyword evidence="5" id="KW-0411">Iron-sulfur</keyword>
<dbReference type="InterPro" id="IPR045220">
    <property type="entry name" value="FRHB/FDHB/HCAR-like"/>
</dbReference>
<feature type="domain" description="4Fe-4S ferredoxin-type" evidence="6">
    <location>
        <begin position="283"/>
        <end position="314"/>
    </location>
</feature>
<evidence type="ECO:0000313" key="8">
    <source>
        <dbReference type="Proteomes" id="UP000292580"/>
    </source>
</evidence>
<evidence type="ECO:0000256" key="1">
    <source>
        <dbReference type="ARBA" id="ARBA00001974"/>
    </source>
</evidence>
<organism evidence="7 8">
    <name type="scientific">Methanofollis fontis</name>
    <dbReference type="NCBI Taxonomy" id="2052832"/>
    <lineage>
        <taxon>Archaea</taxon>
        <taxon>Methanobacteriati</taxon>
        <taxon>Methanobacteriota</taxon>
        <taxon>Stenosarchaea group</taxon>
        <taxon>Methanomicrobia</taxon>
        <taxon>Methanomicrobiales</taxon>
        <taxon>Methanomicrobiaceae</taxon>
        <taxon>Methanofollis</taxon>
    </lineage>
</organism>
<evidence type="ECO:0000256" key="3">
    <source>
        <dbReference type="ARBA" id="ARBA00023002"/>
    </source>
</evidence>
<protein>
    <submittedName>
        <fullName evidence="7">Formate dehydrogenase</fullName>
    </submittedName>
</protein>
<dbReference type="InterPro" id="IPR007525">
    <property type="entry name" value="FrhB_FdhB_C"/>
</dbReference>
<dbReference type="InterPro" id="IPR017896">
    <property type="entry name" value="4Fe4S_Fe-S-bd"/>
</dbReference>